<dbReference type="EMBL" id="ASWB01000002">
    <property type="protein sequence ID" value="EOT71801.1"/>
    <property type="molecule type" value="Genomic_DNA"/>
</dbReference>
<keyword evidence="1" id="KW-0812">Transmembrane</keyword>
<protein>
    <submittedName>
        <fullName evidence="2">Uncharacterized protein</fullName>
    </submittedName>
</protein>
<dbReference type="EMBL" id="AJAS01000016">
    <property type="protein sequence ID" value="EOH99024.1"/>
    <property type="molecule type" value="Genomic_DNA"/>
</dbReference>
<accession>R2TFV2</accession>
<comment type="caution">
    <text evidence="2">The sequence shown here is derived from an EMBL/GenBank/DDBJ whole genome shotgun (WGS) entry which is preliminary data.</text>
</comment>
<evidence type="ECO:0000313" key="4">
    <source>
        <dbReference type="Proteomes" id="UP000013781"/>
    </source>
</evidence>
<reference evidence="2 4" key="1">
    <citation type="submission" date="2013-02" db="EMBL/GenBank/DDBJ databases">
        <title>The Genome Sequence of Enterococcus moraviensis BAA-383.</title>
        <authorList>
            <consortium name="The Broad Institute Genome Sequencing Platform"/>
            <consortium name="The Broad Institute Genome Sequencing Center for Infectious Disease"/>
            <person name="Earl A.M."/>
            <person name="Gilmore M.S."/>
            <person name="Lebreton F."/>
            <person name="Walker B."/>
            <person name="Young S.K."/>
            <person name="Zeng Q."/>
            <person name="Gargeya S."/>
            <person name="Fitzgerald M."/>
            <person name="Haas B."/>
            <person name="Abouelleil A."/>
            <person name="Alvarado L."/>
            <person name="Arachchi H.M."/>
            <person name="Berlin A.M."/>
            <person name="Chapman S.B."/>
            <person name="Dewar J."/>
            <person name="Goldberg J."/>
            <person name="Griggs A."/>
            <person name="Gujja S."/>
            <person name="Hansen M."/>
            <person name="Howarth C."/>
            <person name="Imamovic A."/>
            <person name="Larimer J."/>
            <person name="McCowan C."/>
            <person name="Murphy C."/>
            <person name="Neiman D."/>
            <person name="Pearson M."/>
            <person name="Priest M."/>
            <person name="Roberts A."/>
            <person name="Saif S."/>
            <person name="Shea T."/>
            <person name="Sisk P."/>
            <person name="Sykes S."/>
            <person name="Wortman J."/>
            <person name="Nusbaum C."/>
            <person name="Birren B."/>
        </authorList>
    </citation>
    <scope>NUCLEOTIDE SEQUENCE [LARGE SCALE GENOMIC DNA]</scope>
    <source>
        <strain evidence="2 4">ATCC BAA-383</strain>
    </source>
</reference>
<name>R2TFV2_9ENTE</name>
<gene>
    <name evidence="3" type="ORF">I586_01608</name>
    <name evidence="2" type="ORF">UAY_02293</name>
</gene>
<evidence type="ECO:0000313" key="2">
    <source>
        <dbReference type="EMBL" id="EOH99024.1"/>
    </source>
</evidence>
<evidence type="ECO:0000313" key="5">
    <source>
        <dbReference type="Proteomes" id="UP000014157"/>
    </source>
</evidence>
<organism evidence="2 4">
    <name type="scientific">Enterococcus moraviensis ATCC BAA-383</name>
    <dbReference type="NCBI Taxonomy" id="1158609"/>
    <lineage>
        <taxon>Bacteria</taxon>
        <taxon>Bacillati</taxon>
        <taxon>Bacillota</taxon>
        <taxon>Bacilli</taxon>
        <taxon>Lactobacillales</taxon>
        <taxon>Enterococcaceae</taxon>
        <taxon>Enterococcus</taxon>
    </lineage>
</organism>
<dbReference type="HOGENOM" id="CLU_2301494_0_0_9"/>
<dbReference type="AlphaFoldDB" id="R2TFV2"/>
<proteinExistence type="predicted"/>
<evidence type="ECO:0000313" key="3">
    <source>
        <dbReference type="EMBL" id="EOT71801.1"/>
    </source>
</evidence>
<dbReference type="Proteomes" id="UP000014157">
    <property type="component" value="Unassembled WGS sequence"/>
</dbReference>
<feature type="transmembrane region" description="Helical" evidence="1">
    <location>
        <begin position="22"/>
        <end position="42"/>
    </location>
</feature>
<feature type="transmembrane region" description="Helical" evidence="1">
    <location>
        <begin position="62"/>
        <end position="89"/>
    </location>
</feature>
<keyword evidence="1" id="KW-0472">Membrane</keyword>
<dbReference type="Proteomes" id="UP000013781">
    <property type="component" value="Unassembled WGS sequence"/>
</dbReference>
<keyword evidence="5" id="KW-1185">Reference proteome</keyword>
<evidence type="ECO:0000256" key="1">
    <source>
        <dbReference type="SAM" id="Phobius"/>
    </source>
</evidence>
<reference evidence="3 5" key="2">
    <citation type="submission" date="2013-03" db="EMBL/GenBank/DDBJ databases">
        <title>The Genome Sequence of Enterococcus moraviensis BAA-383 (PacBio/Illumina hybrid assembly).</title>
        <authorList>
            <consortium name="The Broad Institute Genomics Platform"/>
            <consortium name="The Broad Institute Genome Sequencing Center for Infectious Disease"/>
            <person name="Earl A."/>
            <person name="Russ C."/>
            <person name="Gilmore M."/>
            <person name="Surin D."/>
            <person name="Walker B."/>
            <person name="Young S."/>
            <person name="Zeng Q."/>
            <person name="Gargeya S."/>
            <person name="Fitzgerald M."/>
            <person name="Haas B."/>
            <person name="Abouelleil A."/>
            <person name="Allen A.W."/>
            <person name="Alvarado L."/>
            <person name="Arachchi H.M."/>
            <person name="Berlin A.M."/>
            <person name="Chapman S.B."/>
            <person name="Gainer-Dewar J."/>
            <person name="Goldberg J."/>
            <person name="Griggs A."/>
            <person name="Gujja S."/>
            <person name="Hansen M."/>
            <person name="Howarth C."/>
            <person name="Imamovic A."/>
            <person name="Ireland A."/>
            <person name="Larimer J."/>
            <person name="McCowan C."/>
            <person name="Murphy C."/>
            <person name="Pearson M."/>
            <person name="Poon T.W."/>
            <person name="Priest M."/>
            <person name="Roberts A."/>
            <person name="Saif S."/>
            <person name="Shea T."/>
            <person name="Sisk P."/>
            <person name="Sykes S."/>
            <person name="Wortman J."/>
            <person name="Nusbaum C."/>
            <person name="Birren B."/>
        </authorList>
    </citation>
    <scope>NUCLEOTIDE SEQUENCE [LARGE SCALE GENOMIC DNA]</scope>
    <source>
        <strain evidence="3 5">ATCC BAA-383</strain>
    </source>
</reference>
<keyword evidence="1" id="KW-1133">Transmembrane helix</keyword>
<sequence>MVPVHCLLYKIVEKTTKLSKQFILNLTGVLSVLLWAIGSFILDVLPKSLRGDYETMWGNLTIFPIVIIVLQAFIFMSIYVIAINLILFYQKHKICPKKNR</sequence>
<dbReference type="eggNOG" id="ENOG5032IE7">
    <property type="taxonomic scope" value="Bacteria"/>
</dbReference>